<dbReference type="AlphaFoldDB" id="A0A1H8QIZ2"/>
<dbReference type="Proteomes" id="UP000199615">
    <property type="component" value="Unassembled WGS sequence"/>
</dbReference>
<feature type="chain" id="PRO_5011697739" description="Outer membrane protein beta-barrel domain-containing protein" evidence="1">
    <location>
        <begin position="24"/>
        <end position="141"/>
    </location>
</feature>
<evidence type="ECO:0000256" key="1">
    <source>
        <dbReference type="SAM" id="SignalP"/>
    </source>
</evidence>
<sequence>MRRLFGVAFVLMLAMAGATAARADEGRISLTIFKGGWIIGGSGGSGTLTFNGRRYPLSIGGLSYGLVFGGSKADLYGRVSNIRSPRDVAGVYGAVGAGAAIGVGARAIVLRNEKGAVLELSGRQVGLIADLDLSGLAIGLR</sequence>
<keyword evidence="3" id="KW-1185">Reference proteome</keyword>
<reference evidence="3" key="1">
    <citation type="submission" date="2016-10" db="EMBL/GenBank/DDBJ databases">
        <authorList>
            <person name="Varghese N."/>
            <person name="Submissions S."/>
        </authorList>
    </citation>
    <scope>NUCLEOTIDE SEQUENCE [LARGE SCALE GENOMIC DNA]</scope>
    <source>
        <strain evidence="3">DSM 123</strain>
    </source>
</reference>
<feature type="signal peptide" evidence="1">
    <location>
        <begin position="1"/>
        <end position="23"/>
    </location>
</feature>
<organism evidence="2 3">
    <name type="scientific">Rhodopseudomonas pseudopalustris</name>
    <dbReference type="NCBI Taxonomy" id="1513892"/>
    <lineage>
        <taxon>Bacteria</taxon>
        <taxon>Pseudomonadati</taxon>
        <taxon>Pseudomonadota</taxon>
        <taxon>Alphaproteobacteria</taxon>
        <taxon>Hyphomicrobiales</taxon>
        <taxon>Nitrobacteraceae</taxon>
        <taxon>Rhodopseudomonas</taxon>
    </lineage>
</organism>
<evidence type="ECO:0000313" key="2">
    <source>
        <dbReference type="EMBL" id="SEO53743.1"/>
    </source>
</evidence>
<proteinExistence type="predicted"/>
<keyword evidence="1" id="KW-0732">Signal</keyword>
<dbReference type="OrthoDB" id="9809946at2"/>
<protein>
    <recommendedName>
        <fullName evidence="4">Outer membrane protein beta-barrel domain-containing protein</fullName>
    </recommendedName>
</protein>
<name>A0A1H8QIZ2_9BRAD</name>
<evidence type="ECO:0000313" key="3">
    <source>
        <dbReference type="Proteomes" id="UP000199615"/>
    </source>
</evidence>
<dbReference type="EMBL" id="FODT01000003">
    <property type="protein sequence ID" value="SEO53743.1"/>
    <property type="molecule type" value="Genomic_DNA"/>
</dbReference>
<dbReference type="RefSeq" id="WP_092682761.1">
    <property type="nucleotide sequence ID" value="NZ_FODT01000003.1"/>
</dbReference>
<gene>
    <name evidence="2" type="ORF">SAMN05444123_103224</name>
</gene>
<accession>A0A1H8QIZ2</accession>
<evidence type="ECO:0008006" key="4">
    <source>
        <dbReference type="Google" id="ProtNLM"/>
    </source>
</evidence>